<evidence type="ECO:0000313" key="2">
    <source>
        <dbReference type="Proteomes" id="UP000054911"/>
    </source>
</evidence>
<sequence length="58" mass="6785">MNTRDEAQDSLRRRCSTRHGGRKLIRVWLTRTWVHGCVYLSVVSLPRVRLPLARARLA</sequence>
<protein>
    <submittedName>
        <fullName evidence="1">Uncharacterized protein</fullName>
    </submittedName>
</protein>
<name>A0A158E5K7_9BURK</name>
<comment type="caution">
    <text evidence="1">The sequence shown here is derived from an EMBL/GenBank/DDBJ whole genome shotgun (WGS) entry which is preliminary data.</text>
</comment>
<proteinExistence type="predicted"/>
<dbReference type="EMBL" id="FCOE02000075">
    <property type="protein sequence ID" value="SAL02129.1"/>
    <property type="molecule type" value="Genomic_DNA"/>
</dbReference>
<reference evidence="1" key="1">
    <citation type="submission" date="2016-01" db="EMBL/GenBank/DDBJ databases">
        <authorList>
            <person name="Peeters C."/>
        </authorList>
    </citation>
    <scope>NUCLEOTIDE SEQUENCE [LARGE SCALE GENOMIC DNA]</scope>
    <source>
        <strain evidence="1">LMG 29323</strain>
    </source>
</reference>
<dbReference type="Proteomes" id="UP000054911">
    <property type="component" value="Unassembled WGS sequence"/>
</dbReference>
<gene>
    <name evidence="1" type="ORF">AWB80_08281</name>
</gene>
<accession>A0A158E5K7</accession>
<organism evidence="1 2">
    <name type="scientific">Caballeronia pedi</name>
    <dbReference type="NCBI Taxonomy" id="1777141"/>
    <lineage>
        <taxon>Bacteria</taxon>
        <taxon>Pseudomonadati</taxon>
        <taxon>Pseudomonadota</taxon>
        <taxon>Betaproteobacteria</taxon>
        <taxon>Burkholderiales</taxon>
        <taxon>Burkholderiaceae</taxon>
        <taxon>Caballeronia</taxon>
    </lineage>
</organism>
<evidence type="ECO:0000313" key="1">
    <source>
        <dbReference type="EMBL" id="SAL02129.1"/>
    </source>
</evidence>
<keyword evidence="2" id="KW-1185">Reference proteome</keyword>
<dbReference type="AlphaFoldDB" id="A0A158E5K7"/>